<feature type="transmembrane region" description="Helical" evidence="1">
    <location>
        <begin position="192"/>
        <end position="213"/>
    </location>
</feature>
<keyword evidence="3" id="KW-1185">Reference proteome</keyword>
<feature type="transmembrane region" description="Helical" evidence="1">
    <location>
        <begin position="102"/>
        <end position="120"/>
    </location>
</feature>
<comment type="caution">
    <text evidence="2">The sequence shown here is derived from an EMBL/GenBank/DDBJ whole genome shotgun (WGS) entry which is preliminary data.</text>
</comment>
<dbReference type="AlphaFoldDB" id="A0A016VHP1"/>
<organism evidence="2 3">
    <name type="scientific">Ancylostoma ceylanicum</name>
    <dbReference type="NCBI Taxonomy" id="53326"/>
    <lineage>
        <taxon>Eukaryota</taxon>
        <taxon>Metazoa</taxon>
        <taxon>Ecdysozoa</taxon>
        <taxon>Nematoda</taxon>
        <taxon>Chromadorea</taxon>
        <taxon>Rhabditida</taxon>
        <taxon>Rhabditina</taxon>
        <taxon>Rhabditomorpha</taxon>
        <taxon>Strongyloidea</taxon>
        <taxon>Ancylostomatidae</taxon>
        <taxon>Ancylostomatinae</taxon>
        <taxon>Ancylostoma</taxon>
    </lineage>
</organism>
<evidence type="ECO:0008006" key="4">
    <source>
        <dbReference type="Google" id="ProtNLM"/>
    </source>
</evidence>
<dbReference type="SUPFAM" id="SSF81321">
    <property type="entry name" value="Family A G protein-coupled receptor-like"/>
    <property type="match status" value="1"/>
</dbReference>
<evidence type="ECO:0000256" key="1">
    <source>
        <dbReference type="SAM" id="Phobius"/>
    </source>
</evidence>
<sequence>MFRTVSQVCIGEDERQELFRPLKKKLSSKRWADFNKGFNLPNCTAQKNVIKYHKYAQFITNTECTTISEQQVRIIVGCAIVSSNLLLLVFLNTRSTMRHRYIFLTLVSIGDILDGTYLIYPSAMRIVEIAYGTFYGGTSLWECARKGYMVFRIYGTELASLTMLVMAAEQACAVSFTMIYRTYGTDRARFTAALACLLVCLLSLITMFLTSYFDPRKQVQEDKYCGVSGSVVEGFAQFHQFFNLSCQISAFFGSSFAYLVARYLTNHATVRNLNSILPIVVVSFISCIVNSSSNIVYILKNFVKLHITKTQQNYVVTYSSAVFQISKFALYLLIDKEFRSCLRKVIGFKNCTQQRIVYVNRQSTLKSNPTGR</sequence>
<gene>
    <name evidence="2" type="primary">Acey_s0009.g528</name>
    <name evidence="2" type="ORF">Y032_0009g528</name>
</gene>
<dbReference type="Proteomes" id="UP000024635">
    <property type="component" value="Unassembled WGS sequence"/>
</dbReference>
<keyword evidence="1" id="KW-1133">Transmembrane helix</keyword>
<feature type="transmembrane region" description="Helical" evidence="1">
    <location>
        <begin position="72"/>
        <end position="90"/>
    </location>
</feature>
<dbReference type="Gene3D" id="1.20.1070.10">
    <property type="entry name" value="Rhodopsin 7-helix transmembrane proteins"/>
    <property type="match status" value="1"/>
</dbReference>
<proteinExistence type="predicted"/>
<dbReference type="EMBL" id="JARK01001345">
    <property type="protein sequence ID" value="EYC27104.1"/>
    <property type="molecule type" value="Genomic_DNA"/>
</dbReference>
<evidence type="ECO:0000313" key="2">
    <source>
        <dbReference type="EMBL" id="EYC27104.1"/>
    </source>
</evidence>
<protein>
    <recommendedName>
        <fullName evidence="4">G-protein coupled receptors family 1 profile domain-containing protein</fullName>
    </recommendedName>
</protein>
<dbReference type="OrthoDB" id="5822365at2759"/>
<keyword evidence="1" id="KW-0812">Transmembrane</keyword>
<accession>A0A016VHP1</accession>
<feature type="transmembrane region" description="Helical" evidence="1">
    <location>
        <begin position="241"/>
        <end position="264"/>
    </location>
</feature>
<feature type="transmembrane region" description="Helical" evidence="1">
    <location>
        <begin position="276"/>
        <end position="299"/>
    </location>
</feature>
<reference evidence="3" key="1">
    <citation type="journal article" date="2015" name="Nat. Genet.">
        <title>The genome and transcriptome of the zoonotic hookworm Ancylostoma ceylanicum identify infection-specific gene families.</title>
        <authorList>
            <person name="Schwarz E.M."/>
            <person name="Hu Y."/>
            <person name="Antoshechkin I."/>
            <person name="Miller M.M."/>
            <person name="Sternberg P.W."/>
            <person name="Aroian R.V."/>
        </authorList>
    </citation>
    <scope>NUCLEOTIDE SEQUENCE</scope>
    <source>
        <strain evidence="3">HY135</strain>
    </source>
</reference>
<feature type="transmembrane region" description="Helical" evidence="1">
    <location>
        <begin position="314"/>
        <end position="334"/>
    </location>
</feature>
<evidence type="ECO:0000313" key="3">
    <source>
        <dbReference type="Proteomes" id="UP000024635"/>
    </source>
</evidence>
<keyword evidence="1" id="KW-0472">Membrane</keyword>
<name>A0A016VHP1_9BILA</name>